<comment type="pathway">
    <text evidence="1 8">Amino-acid biosynthesis; L-tryptophan biosynthesis; L-tryptophan from chorismate: step 5/5.</text>
</comment>
<dbReference type="Gene3D" id="3.20.20.70">
    <property type="entry name" value="Aldolase class I"/>
    <property type="match status" value="1"/>
</dbReference>
<evidence type="ECO:0000313" key="11">
    <source>
        <dbReference type="EMBL" id="GAA1616776.1"/>
    </source>
</evidence>
<keyword evidence="12" id="KW-1185">Reference proteome</keyword>
<dbReference type="SUPFAM" id="SSF51366">
    <property type="entry name" value="Ribulose-phoshate binding barrel"/>
    <property type="match status" value="1"/>
</dbReference>
<dbReference type="InterPro" id="IPR018204">
    <property type="entry name" value="Trp_synthase_alpha_AS"/>
</dbReference>
<dbReference type="RefSeq" id="WP_346101915.1">
    <property type="nucleotide sequence ID" value="NZ_BAAAMU010000005.1"/>
</dbReference>
<dbReference type="EC" id="4.2.1.20" evidence="8"/>
<feature type="active site" description="Proton acceptor" evidence="8">
    <location>
        <position position="91"/>
    </location>
</feature>
<evidence type="ECO:0000256" key="7">
    <source>
        <dbReference type="ARBA" id="ARBA00049047"/>
    </source>
</evidence>
<dbReference type="NCBIfam" id="TIGR00262">
    <property type="entry name" value="trpA"/>
    <property type="match status" value="1"/>
</dbReference>
<reference evidence="11 12" key="1">
    <citation type="journal article" date="2019" name="Int. J. Syst. Evol. Microbiol.">
        <title>The Global Catalogue of Microorganisms (GCM) 10K type strain sequencing project: providing services to taxonomists for standard genome sequencing and annotation.</title>
        <authorList>
            <consortium name="The Broad Institute Genomics Platform"/>
            <consortium name="The Broad Institute Genome Sequencing Center for Infectious Disease"/>
            <person name="Wu L."/>
            <person name="Ma J."/>
        </authorList>
    </citation>
    <scope>NUCLEOTIDE SEQUENCE [LARGE SCALE GENOMIC DNA]</scope>
    <source>
        <strain evidence="11 12">JCM 13929</strain>
    </source>
</reference>
<keyword evidence="6 8" id="KW-0456">Lyase</keyword>
<comment type="similarity">
    <text evidence="8 9">Belongs to the TrpA family.</text>
</comment>
<dbReference type="PROSITE" id="PS00167">
    <property type="entry name" value="TRP_SYNTHASE_ALPHA"/>
    <property type="match status" value="1"/>
</dbReference>
<dbReference type="Pfam" id="PF00290">
    <property type="entry name" value="Trp_syntA"/>
    <property type="match status" value="1"/>
</dbReference>
<name>A0ABN2ETR9_9ACTN</name>
<evidence type="ECO:0000313" key="12">
    <source>
        <dbReference type="Proteomes" id="UP001500064"/>
    </source>
</evidence>
<dbReference type="CDD" id="cd04724">
    <property type="entry name" value="Tryptophan_synthase_alpha"/>
    <property type="match status" value="1"/>
</dbReference>
<dbReference type="HAMAP" id="MF_00131">
    <property type="entry name" value="Trp_synth_alpha"/>
    <property type="match status" value="1"/>
</dbReference>
<comment type="function">
    <text evidence="8">The alpha subunit is responsible for the aldol cleavage of indoleglycerol phosphate to indole and glyceraldehyde 3-phosphate.</text>
</comment>
<evidence type="ECO:0000256" key="3">
    <source>
        <dbReference type="ARBA" id="ARBA00022605"/>
    </source>
</evidence>
<keyword evidence="3 8" id="KW-0028">Amino-acid biosynthesis</keyword>
<evidence type="ECO:0000256" key="1">
    <source>
        <dbReference type="ARBA" id="ARBA00004733"/>
    </source>
</evidence>
<dbReference type="InterPro" id="IPR011060">
    <property type="entry name" value="RibuloseP-bd_barrel"/>
</dbReference>
<comment type="caution">
    <text evidence="11">The sequence shown here is derived from an EMBL/GenBank/DDBJ whole genome shotgun (WGS) entry which is preliminary data.</text>
</comment>
<evidence type="ECO:0000256" key="4">
    <source>
        <dbReference type="ARBA" id="ARBA00022822"/>
    </source>
</evidence>
<keyword evidence="4 8" id="KW-0822">Tryptophan biosynthesis</keyword>
<accession>A0ABN2ETR9</accession>
<sequence>MNTRSEAGHASFERVREGGGAGLPGEVREGGHGSVRAVIERAGREGRAALIGYLPVGFPDVATSVAAMRAMVAGGVDAVEVGLPYTDPLMDGPLIQRATEAALARGTTPADGLSAVRALRGTPALIMTYWTLIDRYGVARFAADLAAAGGAGLITPDLLPEEAAAWHAAADRHDLDRVHLVAPTSTRERIEVAARSSRGFLYAASVMGVTGERELVNTGAKDLVARVKEVTDLPVCVGLGVGDAARAAEVAAFADGVIVGSAFVRALTNAPDPASGVGAVEALAGELAQGVRRGAAG</sequence>
<evidence type="ECO:0000256" key="2">
    <source>
        <dbReference type="ARBA" id="ARBA00011270"/>
    </source>
</evidence>
<keyword evidence="5 8" id="KW-0057">Aromatic amino acid biosynthesis</keyword>
<organism evidence="11 12">
    <name type="scientific">Nonomuraea maheshkhaliensis</name>
    <dbReference type="NCBI Taxonomy" id="419590"/>
    <lineage>
        <taxon>Bacteria</taxon>
        <taxon>Bacillati</taxon>
        <taxon>Actinomycetota</taxon>
        <taxon>Actinomycetes</taxon>
        <taxon>Streptosporangiales</taxon>
        <taxon>Streptosporangiaceae</taxon>
        <taxon>Nonomuraea</taxon>
    </lineage>
</organism>
<comment type="subunit">
    <text evidence="2 8">Tetramer of two alpha and two beta chains.</text>
</comment>
<comment type="catalytic activity">
    <reaction evidence="7 8">
        <text>(1S,2R)-1-C-(indol-3-yl)glycerol 3-phosphate + L-serine = D-glyceraldehyde 3-phosphate + L-tryptophan + H2O</text>
        <dbReference type="Rhea" id="RHEA:10532"/>
        <dbReference type="ChEBI" id="CHEBI:15377"/>
        <dbReference type="ChEBI" id="CHEBI:33384"/>
        <dbReference type="ChEBI" id="CHEBI:57912"/>
        <dbReference type="ChEBI" id="CHEBI:58866"/>
        <dbReference type="ChEBI" id="CHEBI:59776"/>
        <dbReference type="EC" id="4.2.1.20"/>
    </reaction>
</comment>
<gene>
    <name evidence="11" type="primary">trpA_1</name>
    <name evidence="8" type="synonym">trpA</name>
    <name evidence="11" type="ORF">GCM10009733_011310</name>
</gene>
<dbReference type="EMBL" id="BAAAMU010000005">
    <property type="protein sequence ID" value="GAA1616776.1"/>
    <property type="molecule type" value="Genomic_DNA"/>
</dbReference>
<dbReference type="PANTHER" id="PTHR43406:SF1">
    <property type="entry name" value="TRYPTOPHAN SYNTHASE ALPHA CHAIN, CHLOROPLASTIC"/>
    <property type="match status" value="1"/>
</dbReference>
<evidence type="ECO:0000256" key="6">
    <source>
        <dbReference type="ARBA" id="ARBA00023239"/>
    </source>
</evidence>
<proteinExistence type="inferred from homology"/>
<feature type="active site" description="Proton acceptor" evidence="8">
    <location>
        <position position="80"/>
    </location>
</feature>
<dbReference type="InterPro" id="IPR002028">
    <property type="entry name" value="Trp_synthase_suA"/>
</dbReference>
<dbReference type="Proteomes" id="UP001500064">
    <property type="component" value="Unassembled WGS sequence"/>
</dbReference>
<evidence type="ECO:0000256" key="10">
    <source>
        <dbReference type="SAM" id="MobiDB-lite"/>
    </source>
</evidence>
<protein>
    <recommendedName>
        <fullName evidence="8">Tryptophan synthase alpha chain</fullName>
        <ecNumber evidence="8">4.2.1.20</ecNumber>
    </recommendedName>
</protein>
<dbReference type="PANTHER" id="PTHR43406">
    <property type="entry name" value="TRYPTOPHAN SYNTHASE, ALPHA CHAIN"/>
    <property type="match status" value="1"/>
</dbReference>
<dbReference type="InterPro" id="IPR013785">
    <property type="entry name" value="Aldolase_TIM"/>
</dbReference>
<feature type="region of interest" description="Disordered" evidence="10">
    <location>
        <begin position="1"/>
        <end position="29"/>
    </location>
</feature>
<evidence type="ECO:0000256" key="9">
    <source>
        <dbReference type="RuleBase" id="RU003662"/>
    </source>
</evidence>
<evidence type="ECO:0000256" key="8">
    <source>
        <dbReference type="HAMAP-Rule" id="MF_00131"/>
    </source>
</evidence>
<evidence type="ECO:0000256" key="5">
    <source>
        <dbReference type="ARBA" id="ARBA00023141"/>
    </source>
</evidence>